<dbReference type="Proteomes" id="UP000196573">
    <property type="component" value="Unassembled WGS sequence"/>
</dbReference>
<dbReference type="GO" id="GO:0005524">
    <property type="term" value="F:ATP binding"/>
    <property type="evidence" value="ECO:0007669"/>
    <property type="project" value="InterPro"/>
</dbReference>
<dbReference type="SUPFAM" id="SSF56112">
    <property type="entry name" value="Protein kinase-like (PK-like)"/>
    <property type="match status" value="1"/>
</dbReference>
<dbReference type="Pfam" id="PF00069">
    <property type="entry name" value="Pkinase"/>
    <property type="match status" value="1"/>
</dbReference>
<sequence>MSDKGRHNRRWHIARQVKELIFYLLLCLALPVVASTEPEDAKRAEDVLELWPLRTVPAGTVLRYGDARVLMPGVNLPEQVAQALTTAAVTTVTRKLIHHFLIWTLGNGDRFLSHEHYLRLLGWYQSGLMDDALWSWHYLVRLTHMVNMGQQLLHGGINRWFNLSGLKRVGQMPVYPGRVLDSHLLMDIRLDLDWQDRATAVLDIIPLKSTPAEEPLPPRLQQIHQLSVVALQNHVDQIRLIFSPDDSVSLGWHKHGGEWRERLVSPAATKPHSSWLLRNLVTSYGLRESEAWSMGSVLDTDMLQRIQSIIAGKLSEDDICETHPALEVAGSSGELVRLNDRHLIYQSENSHELLHILNNDSYSPGLPGVMILGSDIAETSETVRQSRQYRLPEWLAAIGASMLYDAAALLMNETLDAVLEKANRHWHGADNFELVKRLKVPKRQRGGVATRVDRVRDKQGKTWVRKYLNWDHMAEDDKYSGIFASLAREKQILMELDDEHIIRLKDSWVENAGHRDATLVLLEEDAGESLIHKYKRINSAKTLKNVFRGTLQGLDAAHKKGFAHFDIKPENIMEDGQGHIRLGDFGGASRLGADGRAQVGIMTPSYAAPEMHYGKSSHWQADLWSLGITGYNRASKKLLGDLYTNDIKLLQKTRSRFELMDYLPSSVRTGKKTPMADFFTRLLVSDPVSRPSIPELLQHPFLAEKPSPLRR</sequence>
<keyword evidence="3" id="KW-1185">Reference proteome</keyword>
<keyword evidence="2" id="KW-0418">Kinase</keyword>
<feature type="domain" description="Protein kinase" evidence="1">
    <location>
        <begin position="438"/>
        <end position="702"/>
    </location>
</feature>
<dbReference type="GO" id="GO:0005737">
    <property type="term" value="C:cytoplasm"/>
    <property type="evidence" value="ECO:0007669"/>
    <property type="project" value="TreeGrafter"/>
</dbReference>
<evidence type="ECO:0000259" key="1">
    <source>
        <dbReference type="PROSITE" id="PS50011"/>
    </source>
</evidence>
<dbReference type="PANTHER" id="PTHR24361">
    <property type="entry name" value="MITOGEN-ACTIVATED KINASE KINASE KINASE"/>
    <property type="match status" value="1"/>
</dbReference>
<dbReference type="OrthoDB" id="9770715at2"/>
<dbReference type="InterPro" id="IPR011009">
    <property type="entry name" value="Kinase-like_dom_sf"/>
</dbReference>
<dbReference type="InterPro" id="IPR000719">
    <property type="entry name" value="Prot_kinase_dom"/>
</dbReference>
<dbReference type="GO" id="GO:0004674">
    <property type="term" value="F:protein serine/threonine kinase activity"/>
    <property type="evidence" value="ECO:0007669"/>
    <property type="project" value="UniProtKB-EC"/>
</dbReference>
<dbReference type="PROSITE" id="PS50011">
    <property type="entry name" value="PROTEIN_KINASE_DOM"/>
    <property type="match status" value="1"/>
</dbReference>
<accession>A0A1X7AMM2</accession>
<dbReference type="SMART" id="SM00220">
    <property type="entry name" value="S_TKc"/>
    <property type="match status" value="1"/>
</dbReference>
<dbReference type="AlphaFoldDB" id="A0A1X7AMM2"/>
<organism evidence="2 3">
    <name type="scientific">Parendozoicomonas haliclonae</name>
    <dbReference type="NCBI Taxonomy" id="1960125"/>
    <lineage>
        <taxon>Bacteria</taxon>
        <taxon>Pseudomonadati</taxon>
        <taxon>Pseudomonadota</taxon>
        <taxon>Gammaproteobacteria</taxon>
        <taxon>Oceanospirillales</taxon>
        <taxon>Endozoicomonadaceae</taxon>
        <taxon>Parendozoicomonas</taxon>
    </lineage>
</organism>
<reference evidence="2 3" key="1">
    <citation type="submission" date="2017-03" db="EMBL/GenBank/DDBJ databases">
        <authorList>
            <person name="Afonso C.L."/>
            <person name="Miller P.J."/>
            <person name="Scott M.A."/>
            <person name="Spackman E."/>
            <person name="Goraichik I."/>
            <person name="Dimitrov K.M."/>
            <person name="Suarez D.L."/>
            <person name="Swayne D.E."/>
        </authorList>
    </citation>
    <scope>NUCLEOTIDE SEQUENCE [LARGE SCALE GENOMIC DNA]</scope>
    <source>
        <strain evidence="2">SB41UT1</strain>
    </source>
</reference>
<dbReference type="EMBL" id="FWPT01000008">
    <property type="protein sequence ID" value="SMA49523.1"/>
    <property type="molecule type" value="Genomic_DNA"/>
</dbReference>
<protein>
    <submittedName>
        <fullName evidence="2">Serine/threonine-protein kinase PknA</fullName>
        <ecNumber evidence="2">2.7.11.1</ecNumber>
    </submittedName>
</protein>
<evidence type="ECO:0000313" key="2">
    <source>
        <dbReference type="EMBL" id="SMA49523.1"/>
    </source>
</evidence>
<dbReference type="Gene3D" id="1.10.510.10">
    <property type="entry name" value="Transferase(Phosphotransferase) domain 1"/>
    <property type="match status" value="1"/>
</dbReference>
<dbReference type="EC" id="2.7.11.1" evidence="2"/>
<dbReference type="RefSeq" id="WP_087111913.1">
    <property type="nucleotide sequence ID" value="NZ_CBCSCN010000010.1"/>
</dbReference>
<evidence type="ECO:0000313" key="3">
    <source>
        <dbReference type="Proteomes" id="UP000196573"/>
    </source>
</evidence>
<proteinExistence type="predicted"/>
<name>A0A1X7AMM2_9GAMM</name>
<gene>
    <name evidence="2" type="primary">pknA_3</name>
    <name evidence="2" type="ORF">EHSB41UT_03316</name>
</gene>
<keyword evidence="2" id="KW-0808">Transferase</keyword>
<dbReference type="InterPro" id="IPR053235">
    <property type="entry name" value="Ser_Thr_kinase"/>
</dbReference>